<protein>
    <submittedName>
        <fullName evidence="1">16865_t:CDS:1</fullName>
    </submittedName>
</protein>
<dbReference type="AlphaFoldDB" id="A0A9W4X3Z7"/>
<organism evidence="1 2">
    <name type="scientific">Funneliformis geosporum</name>
    <dbReference type="NCBI Taxonomy" id="1117311"/>
    <lineage>
        <taxon>Eukaryota</taxon>
        <taxon>Fungi</taxon>
        <taxon>Fungi incertae sedis</taxon>
        <taxon>Mucoromycota</taxon>
        <taxon>Glomeromycotina</taxon>
        <taxon>Glomeromycetes</taxon>
        <taxon>Glomerales</taxon>
        <taxon>Glomeraceae</taxon>
        <taxon>Funneliformis</taxon>
    </lineage>
</organism>
<dbReference type="EMBL" id="CAMKVN010009613">
    <property type="protein sequence ID" value="CAI2193458.1"/>
    <property type="molecule type" value="Genomic_DNA"/>
</dbReference>
<proteinExistence type="predicted"/>
<evidence type="ECO:0000313" key="2">
    <source>
        <dbReference type="Proteomes" id="UP001153678"/>
    </source>
</evidence>
<comment type="caution">
    <text evidence="1">The sequence shown here is derived from an EMBL/GenBank/DDBJ whole genome shotgun (WGS) entry which is preliminary data.</text>
</comment>
<sequence length="59" mass="6505">NSHYLETGPFQHLVVEPSGRKQEFKRTQNPSFGGGLAHTCPDIKQSLSSLHVNTAKILC</sequence>
<feature type="non-terminal residue" evidence="1">
    <location>
        <position position="59"/>
    </location>
</feature>
<evidence type="ECO:0000313" key="1">
    <source>
        <dbReference type="EMBL" id="CAI2193458.1"/>
    </source>
</evidence>
<reference evidence="1" key="1">
    <citation type="submission" date="2022-08" db="EMBL/GenBank/DDBJ databases">
        <authorList>
            <person name="Kallberg Y."/>
            <person name="Tangrot J."/>
            <person name="Rosling A."/>
        </authorList>
    </citation>
    <scope>NUCLEOTIDE SEQUENCE</scope>
    <source>
        <strain evidence="1">Wild A</strain>
    </source>
</reference>
<keyword evidence="2" id="KW-1185">Reference proteome</keyword>
<dbReference type="Proteomes" id="UP001153678">
    <property type="component" value="Unassembled WGS sequence"/>
</dbReference>
<name>A0A9W4X3Z7_9GLOM</name>
<feature type="non-terminal residue" evidence="1">
    <location>
        <position position="1"/>
    </location>
</feature>
<gene>
    <name evidence="1" type="ORF">FWILDA_LOCUS16086</name>
</gene>
<accession>A0A9W4X3Z7</accession>